<evidence type="ECO:0000313" key="2">
    <source>
        <dbReference type="EMBL" id="RFA11487.1"/>
    </source>
</evidence>
<gene>
    <name evidence="2" type="ORF">B7R21_12315</name>
</gene>
<name>A0A3E0VRJ9_9MICO</name>
<reference evidence="2 3" key="1">
    <citation type="submission" date="2017-04" db="EMBL/GenBank/DDBJ databases">
        <title>Comparative genome analysis of Subtercola boreus.</title>
        <authorList>
            <person name="Cho Y.-J."/>
            <person name="Cho A."/>
            <person name="Kim O.-S."/>
            <person name="Lee J.-I."/>
        </authorList>
    </citation>
    <scope>NUCLEOTIDE SEQUENCE [LARGE SCALE GENOMIC DNA]</scope>
    <source>
        <strain evidence="2 3">P27444</strain>
    </source>
</reference>
<dbReference type="OrthoDB" id="5118139at2"/>
<proteinExistence type="predicted"/>
<evidence type="ECO:0000256" key="1">
    <source>
        <dbReference type="SAM" id="MobiDB-lite"/>
    </source>
</evidence>
<accession>A0A3E0VRJ9</accession>
<dbReference type="RefSeq" id="WP_116283555.1">
    <property type="nucleotide sequence ID" value="NZ_NBXA01000023.1"/>
</dbReference>
<dbReference type="Proteomes" id="UP000256709">
    <property type="component" value="Unassembled WGS sequence"/>
</dbReference>
<organism evidence="2 3">
    <name type="scientific">Subtercola boreus</name>
    <dbReference type="NCBI Taxonomy" id="120213"/>
    <lineage>
        <taxon>Bacteria</taxon>
        <taxon>Bacillati</taxon>
        <taxon>Actinomycetota</taxon>
        <taxon>Actinomycetes</taxon>
        <taxon>Micrococcales</taxon>
        <taxon>Microbacteriaceae</taxon>
        <taxon>Subtercola</taxon>
    </lineage>
</organism>
<evidence type="ECO:0000313" key="3">
    <source>
        <dbReference type="Proteomes" id="UP000256709"/>
    </source>
</evidence>
<dbReference type="AlphaFoldDB" id="A0A3E0VRJ9"/>
<dbReference type="EMBL" id="NBXA01000023">
    <property type="protein sequence ID" value="RFA11487.1"/>
    <property type="molecule type" value="Genomic_DNA"/>
</dbReference>
<sequence length="166" mass="18617">MVDWHPSRLAQPVEWMLQHPVSPRPFAVIRLIRFPAQKGTVDAWYRVVTWSQKSADRELVGWCLSLEAACEAAWDYFRAMSSWQHAQAATRMHERPGGAPSKPPAHDLLLAYRAAARAVRPSVDSGSEAPAEARPRDPRPVPPPGRSLRNQSPVRPPPVRQPARAR</sequence>
<comment type="caution">
    <text evidence="2">The sequence shown here is derived from an EMBL/GenBank/DDBJ whole genome shotgun (WGS) entry which is preliminary data.</text>
</comment>
<protein>
    <submittedName>
        <fullName evidence="2">Uncharacterized protein</fullName>
    </submittedName>
</protein>
<feature type="region of interest" description="Disordered" evidence="1">
    <location>
        <begin position="120"/>
        <end position="166"/>
    </location>
</feature>